<organism evidence="2 3">
    <name type="scientific">Rhizomicrobium palustre</name>
    <dbReference type="NCBI Taxonomy" id="189966"/>
    <lineage>
        <taxon>Bacteria</taxon>
        <taxon>Pseudomonadati</taxon>
        <taxon>Pseudomonadota</taxon>
        <taxon>Alphaproteobacteria</taxon>
        <taxon>Micropepsales</taxon>
        <taxon>Micropepsaceae</taxon>
        <taxon>Rhizomicrobium</taxon>
    </lineage>
</organism>
<comment type="caution">
    <text evidence="2">The sequence shown here is derived from an EMBL/GenBank/DDBJ whole genome shotgun (WGS) entry which is preliminary data.</text>
</comment>
<dbReference type="EMBL" id="JAASRM010000001">
    <property type="protein sequence ID" value="NIK88256.1"/>
    <property type="molecule type" value="Genomic_DNA"/>
</dbReference>
<keyword evidence="1" id="KW-0812">Transmembrane</keyword>
<keyword evidence="1" id="KW-1133">Transmembrane helix</keyword>
<evidence type="ECO:0000256" key="1">
    <source>
        <dbReference type="SAM" id="Phobius"/>
    </source>
</evidence>
<gene>
    <name evidence="2" type="ORF">FHS83_001574</name>
</gene>
<sequence>MYAFMRLFSLFLVVIALMFLGADAITSLEHPGRITVRSFEVVWGLFDTGSLAGFKAWVATLPGWLANIVYSALAIPAWAIGVIGVVLAFVFGRNREDEA</sequence>
<reference evidence="2 3" key="1">
    <citation type="submission" date="2020-03" db="EMBL/GenBank/DDBJ databases">
        <title>Genomic Encyclopedia of Type Strains, Phase IV (KMG-IV): sequencing the most valuable type-strain genomes for metagenomic binning, comparative biology and taxonomic classification.</title>
        <authorList>
            <person name="Goeker M."/>
        </authorList>
    </citation>
    <scope>NUCLEOTIDE SEQUENCE [LARGE SCALE GENOMIC DNA]</scope>
    <source>
        <strain evidence="2 3">DSM 19867</strain>
    </source>
</reference>
<evidence type="ECO:0000313" key="3">
    <source>
        <dbReference type="Proteomes" id="UP000570514"/>
    </source>
</evidence>
<dbReference type="RefSeq" id="WP_167082447.1">
    <property type="nucleotide sequence ID" value="NZ_BAAADC010000001.1"/>
</dbReference>
<name>A0A846MXZ5_9PROT</name>
<evidence type="ECO:0000313" key="2">
    <source>
        <dbReference type="EMBL" id="NIK88256.1"/>
    </source>
</evidence>
<feature type="transmembrane region" description="Helical" evidence="1">
    <location>
        <begin position="68"/>
        <end position="91"/>
    </location>
</feature>
<accession>A0A846MXZ5</accession>
<protein>
    <submittedName>
        <fullName evidence="2">Uncharacterized protein</fullName>
    </submittedName>
</protein>
<keyword evidence="1" id="KW-0472">Membrane</keyword>
<proteinExistence type="predicted"/>
<keyword evidence="3" id="KW-1185">Reference proteome</keyword>
<dbReference type="Proteomes" id="UP000570514">
    <property type="component" value="Unassembled WGS sequence"/>
</dbReference>
<dbReference type="AlphaFoldDB" id="A0A846MXZ5"/>